<sequence length="52" mass="6292">MKTLWIGKGLRITGRILTKCKTLTTIPQHKMYMQFLKFSFLKTYKHHFKLPH</sequence>
<reference evidence="1" key="1">
    <citation type="submission" date="2015-07" db="EMBL/GenBank/DDBJ databases">
        <title>MeaNS - Measles Nucleotide Surveillance Program.</title>
        <authorList>
            <person name="Tran T."/>
            <person name="Druce J."/>
        </authorList>
    </citation>
    <scope>NUCLEOTIDE SEQUENCE</scope>
    <source>
        <strain evidence="1">UCB-OBI-ISO-001</strain>
        <tissue evidence="1">Gonad</tissue>
    </source>
</reference>
<organism evidence="1">
    <name type="scientific">Octopus bimaculoides</name>
    <name type="common">California two-spotted octopus</name>
    <dbReference type="NCBI Taxonomy" id="37653"/>
    <lineage>
        <taxon>Eukaryota</taxon>
        <taxon>Metazoa</taxon>
        <taxon>Spiralia</taxon>
        <taxon>Lophotrochozoa</taxon>
        <taxon>Mollusca</taxon>
        <taxon>Cephalopoda</taxon>
        <taxon>Coleoidea</taxon>
        <taxon>Octopodiformes</taxon>
        <taxon>Octopoda</taxon>
        <taxon>Incirrata</taxon>
        <taxon>Octopodidae</taxon>
        <taxon>Octopus</taxon>
    </lineage>
</organism>
<gene>
    <name evidence="1" type="ORF">OCBIM_22023067mg</name>
</gene>
<protein>
    <submittedName>
        <fullName evidence="1">Uncharacterized protein</fullName>
    </submittedName>
</protein>
<name>A0A0L8FFI3_OCTBM</name>
<accession>A0A0L8FFI3</accession>
<dbReference type="AlphaFoldDB" id="A0A0L8FFI3"/>
<evidence type="ECO:0000313" key="1">
    <source>
        <dbReference type="EMBL" id="KOF62483.1"/>
    </source>
</evidence>
<proteinExistence type="predicted"/>
<dbReference type="EMBL" id="KQ433194">
    <property type="protein sequence ID" value="KOF62483.1"/>
    <property type="molecule type" value="Genomic_DNA"/>
</dbReference>